<dbReference type="SMART" id="SM00091">
    <property type="entry name" value="PAS"/>
    <property type="match status" value="3"/>
</dbReference>
<dbReference type="InterPro" id="IPR003018">
    <property type="entry name" value="GAF"/>
</dbReference>
<keyword evidence="4" id="KW-1185">Reference proteome</keyword>
<dbReference type="SUPFAM" id="SSF55785">
    <property type="entry name" value="PYP-like sensor domain (PAS domain)"/>
    <property type="match status" value="3"/>
</dbReference>
<dbReference type="AlphaFoldDB" id="A0A919PQI7"/>
<dbReference type="PROSITE" id="PS50113">
    <property type="entry name" value="PAC"/>
    <property type="match status" value="2"/>
</dbReference>
<dbReference type="CDD" id="cd00130">
    <property type="entry name" value="PAS"/>
    <property type="match status" value="3"/>
</dbReference>
<evidence type="ECO:0000313" key="3">
    <source>
        <dbReference type="EMBL" id="GIG48397.1"/>
    </source>
</evidence>
<dbReference type="Gene3D" id="3.30.450.40">
    <property type="match status" value="1"/>
</dbReference>
<dbReference type="NCBIfam" id="TIGR00229">
    <property type="entry name" value="sensory_box"/>
    <property type="match status" value="3"/>
</dbReference>
<feature type="domain" description="PAS" evidence="1">
    <location>
        <begin position="424"/>
        <end position="494"/>
    </location>
</feature>
<dbReference type="PANTHER" id="PTHR44757">
    <property type="entry name" value="DIGUANYLATE CYCLASE DGCP"/>
    <property type="match status" value="1"/>
</dbReference>
<feature type="domain" description="PAC" evidence="2">
    <location>
        <begin position="249"/>
        <end position="301"/>
    </location>
</feature>
<proteinExistence type="predicted"/>
<evidence type="ECO:0000259" key="2">
    <source>
        <dbReference type="PROSITE" id="PS50113"/>
    </source>
</evidence>
<organism evidence="3 4">
    <name type="scientific">Dactylosporangium siamense</name>
    <dbReference type="NCBI Taxonomy" id="685454"/>
    <lineage>
        <taxon>Bacteria</taxon>
        <taxon>Bacillati</taxon>
        <taxon>Actinomycetota</taxon>
        <taxon>Actinomycetes</taxon>
        <taxon>Micromonosporales</taxon>
        <taxon>Micromonosporaceae</taxon>
        <taxon>Dactylosporangium</taxon>
    </lineage>
</organism>
<dbReference type="InterPro" id="IPR029016">
    <property type="entry name" value="GAF-like_dom_sf"/>
</dbReference>
<comment type="caution">
    <text evidence="3">The sequence shown here is derived from an EMBL/GenBank/DDBJ whole genome shotgun (WGS) entry which is preliminary data.</text>
</comment>
<dbReference type="Proteomes" id="UP000660611">
    <property type="component" value="Unassembled WGS sequence"/>
</dbReference>
<dbReference type="Pfam" id="PF13185">
    <property type="entry name" value="GAF_2"/>
    <property type="match status" value="1"/>
</dbReference>
<dbReference type="RefSeq" id="WP_203850103.1">
    <property type="nucleotide sequence ID" value="NZ_BAAAVW010000003.1"/>
</dbReference>
<dbReference type="InterPro" id="IPR013656">
    <property type="entry name" value="PAS_4"/>
</dbReference>
<name>A0A919PQI7_9ACTN</name>
<dbReference type="InterPro" id="IPR035965">
    <property type="entry name" value="PAS-like_dom_sf"/>
</dbReference>
<feature type="domain" description="PAC" evidence="2">
    <location>
        <begin position="498"/>
        <end position="550"/>
    </location>
</feature>
<evidence type="ECO:0008006" key="5">
    <source>
        <dbReference type="Google" id="ProtNLM"/>
    </source>
</evidence>
<protein>
    <recommendedName>
        <fullName evidence="5">PAS domain S-box protein</fullName>
    </recommendedName>
</protein>
<gene>
    <name evidence="3" type="ORF">Dsi01nite_064380</name>
</gene>
<reference evidence="3" key="1">
    <citation type="submission" date="2021-01" db="EMBL/GenBank/DDBJ databases">
        <title>Whole genome shotgun sequence of Dactylosporangium siamense NBRC 106093.</title>
        <authorList>
            <person name="Komaki H."/>
            <person name="Tamura T."/>
        </authorList>
    </citation>
    <scope>NUCLEOTIDE SEQUENCE</scope>
    <source>
        <strain evidence="3">NBRC 106093</strain>
    </source>
</reference>
<dbReference type="Pfam" id="PF08447">
    <property type="entry name" value="PAS_3"/>
    <property type="match status" value="1"/>
</dbReference>
<dbReference type="EMBL" id="BONQ01000103">
    <property type="protein sequence ID" value="GIG48397.1"/>
    <property type="molecule type" value="Genomic_DNA"/>
</dbReference>
<dbReference type="InterPro" id="IPR052155">
    <property type="entry name" value="Biofilm_reg_signaling"/>
</dbReference>
<evidence type="ECO:0000313" key="4">
    <source>
        <dbReference type="Proteomes" id="UP000660611"/>
    </source>
</evidence>
<dbReference type="SUPFAM" id="SSF55781">
    <property type="entry name" value="GAF domain-like"/>
    <property type="match status" value="1"/>
</dbReference>
<dbReference type="InterPro" id="IPR000700">
    <property type="entry name" value="PAS-assoc_C"/>
</dbReference>
<dbReference type="PROSITE" id="PS50112">
    <property type="entry name" value="PAS"/>
    <property type="match status" value="3"/>
</dbReference>
<feature type="domain" description="PAS" evidence="1">
    <location>
        <begin position="194"/>
        <end position="245"/>
    </location>
</feature>
<dbReference type="Pfam" id="PF08448">
    <property type="entry name" value="PAS_4"/>
    <property type="match status" value="2"/>
</dbReference>
<dbReference type="SMART" id="SM00065">
    <property type="entry name" value="GAF"/>
    <property type="match status" value="1"/>
</dbReference>
<accession>A0A919PQI7</accession>
<dbReference type="InterPro" id="IPR000014">
    <property type="entry name" value="PAS"/>
</dbReference>
<sequence length="640" mass="70435">MDASEQARIAELHEYRLLDVPAGAELPALVRLAAAVAGVPTATLNLIDERRQHQLTTVGFVGGDSPRADSMCAVRFLEGRTVWTRDASLHPDYRDKPAAGTIRFYASVPLITPGGAVLGTLCVFDAVPRHLSREQVRLLEDAASVVVAVFERRRQSRVNAGLAAETERQRSEDQFRLTFDNSPLGLTLVSTEPDTFGRYLRANPAMTAITGYATAELTAMTFRDLQHPDDVGSTTAYTRQLISGERDTLTAERRYVHKDGHTIWVSVRVAVVRAADGQPRYFVNQVEDITARRTADAQLRRQAQLLDLAPAAIIVRDLDGTIRWWNNGAERLYGWPLPAAAGRRAQRLLCTTYRGSDAEAQLAALLRDGRWEGQVEQISATGAGITTLSRQVLHRTDHDDTAQVLEVNTDITAARTAEQALADSEQRFRALFTNSAAGQVITSLDGTIIDANPAYAAMIGCPHDQVAGRTDRDMLHPDDLAESRRRIADLFTGELDAYIHQGRLRHTGGHWVDIEATVTLIRDPAGRPSHVIAVVTDTTARRAAEHARDTAAAELAARNRDLESADRLKLDLMGIFGDRIGTPATTIRDHADLLIGHWPELDEHRRLLAVDTIARQARQLDDTVREVLTRFAGPSMIRAG</sequence>
<dbReference type="Gene3D" id="3.30.450.20">
    <property type="entry name" value="PAS domain"/>
    <property type="match status" value="3"/>
</dbReference>
<dbReference type="InterPro" id="IPR013655">
    <property type="entry name" value="PAS_fold_3"/>
</dbReference>
<dbReference type="InterPro" id="IPR001610">
    <property type="entry name" value="PAC"/>
</dbReference>
<dbReference type="PANTHER" id="PTHR44757:SF2">
    <property type="entry name" value="BIOFILM ARCHITECTURE MAINTENANCE PROTEIN MBAA"/>
    <property type="match status" value="1"/>
</dbReference>
<feature type="domain" description="PAS" evidence="1">
    <location>
        <begin position="298"/>
        <end position="343"/>
    </location>
</feature>
<dbReference type="SMART" id="SM00086">
    <property type="entry name" value="PAC"/>
    <property type="match status" value="3"/>
</dbReference>
<evidence type="ECO:0000259" key="1">
    <source>
        <dbReference type="PROSITE" id="PS50112"/>
    </source>
</evidence>